<dbReference type="Proteomes" id="UP000219068">
    <property type="component" value="Unassembled WGS sequence"/>
</dbReference>
<dbReference type="InterPro" id="IPR036388">
    <property type="entry name" value="WH-like_DNA-bd_sf"/>
</dbReference>
<feature type="modified residue" description="4-aspartylphosphate" evidence="2">
    <location>
        <position position="62"/>
    </location>
</feature>
<dbReference type="InterPro" id="IPR001789">
    <property type="entry name" value="Sig_transdc_resp-reg_receiver"/>
</dbReference>
<gene>
    <name evidence="4" type="ORF">SAMN05428964_102353</name>
</gene>
<protein>
    <submittedName>
        <fullName evidence="4">Response regulator receiver domain-containing protein</fullName>
    </submittedName>
</protein>
<evidence type="ECO:0000313" key="5">
    <source>
        <dbReference type="Proteomes" id="UP000219068"/>
    </source>
</evidence>
<dbReference type="Gene3D" id="3.40.50.2300">
    <property type="match status" value="1"/>
</dbReference>
<evidence type="ECO:0000259" key="3">
    <source>
        <dbReference type="PROSITE" id="PS50110"/>
    </source>
</evidence>
<accession>A0A285T5G7</accession>
<dbReference type="InterPro" id="IPR039420">
    <property type="entry name" value="WalR-like"/>
</dbReference>
<keyword evidence="1" id="KW-0238">DNA-binding</keyword>
<dbReference type="EMBL" id="OBMM01000002">
    <property type="protein sequence ID" value="SOC16611.1"/>
    <property type="molecule type" value="Genomic_DNA"/>
</dbReference>
<dbReference type="GO" id="GO:0003677">
    <property type="term" value="F:DNA binding"/>
    <property type="evidence" value="ECO:0007669"/>
    <property type="project" value="UniProtKB-KW"/>
</dbReference>
<evidence type="ECO:0000256" key="2">
    <source>
        <dbReference type="PROSITE-ProRule" id="PRU00169"/>
    </source>
</evidence>
<dbReference type="InterPro" id="IPR016032">
    <property type="entry name" value="Sig_transdc_resp-reg_C-effctor"/>
</dbReference>
<dbReference type="PANTHER" id="PTHR43214:SF44">
    <property type="entry name" value="TWO-COMPONENT RESPONSE REGULATOR"/>
    <property type="match status" value="1"/>
</dbReference>
<reference evidence="4 5" key="1">
    <citation type="submission" date="2017-08" db="EMBL/GenBank/DDBJ databases">
        <authorList>
            <person name="de Groot N.N."/>
        </authorList>
    </citation>
    <scope>NUCLEOTIDE SEQUENCE [LARGE SCALE GENOMIC DNA]</scope>
    <source>
        <strain evidence="4 5">USBA 78</strain>
    </source>
</reference>
<dbReference type="SMART" id="SM00421">
    <property type="entry name" value="HTH_LUXR"/>
    <property type="match status" value="1"/>
</dbReference>
<evidence type="ECO:0000313" key="4">
    <source>
        <dbReference type="EMBL" id="SOC16611.1"/>
    </source>
</evidence>
<evidence type="ECO:0000256" key="1">
    <source>
        <dbReference type="ARBA" id="ARBA00023125"/>
    </source>
</evidence>
<name>A0A285T5G7_9PROT</name>
<proteinExistence type="predicted"/>
<dbReference type="SUPFAM" id="SSF46894">
    <property type="entry name" value="C-terminal effector domain of the bipartite response regulators"/>
    <property type="match status" value="1"/>
</dbReference>
<sequence>MTMASDRPVCIAFVDDDENLLSSHRRNFANLAPHWQGLYFGDPRTALTEISSTPDVTAAILDIHMPVMTGLELAEKLRNLRDDLIIVMLTGYADLQSALTAVNEFGVFRFYPKPTALKTILDGIETEIARRHGESRDTIPAAFLDLFHLGLIATDDRLTVSHMNAQAAEILRRSSSLQVSPDNRLLIDKVPDDLERFLHPPAGRVPPMQRGFSIDHEQGALSVFLRRVRNGGTLPDSFVFILVEPERMGPPTIDDLIDIFGLTRSEAKLTQKLAEGMSLEQAAELVGISLSSARTYLKTVFSKTGVNRQPQLMKTVLSTIPALRR</sequence>
<dbReference type="SUPFAM" id="SSF52172">
    <property type="entry name" value="CheY-like"/>
    <property type="match status" value="1"/>
</dbReference>
<keyword evidence="2" id="KW-0597">Phosphoprotein</keyword>
<organism evidence="4 5">
    <name type="scientific">Thalassospira xiamenensis</name>
    <dbReference type="NCBI Taxonomy" id="220697"/>
    <lineage>
        <taxon>Bacteria</taxon>
        <taxon>Pseudomonadati</taxon>
        <taxon>Pseudomonadota</taxon>
        <taxon>Alphaproteobacteria</taxon>
        <taxon>Rhodospirillales</taxon>
        <taxon>Thalassospiraceae</taxon>
        <taxon>Thalassospira</taxon>
    </lineage>
</organism>
<dbReference type="SMART" id="SM00448">
    <property type="entry name" value="REC"/>
    <property type="match status" value="1"/>
</dbReference>
<dbReference type="Gene3D" id="1.10.10.10">
    <property type="entry name" value="Winged helix-like DNA-binding domain superfamily/Winged helix DNA-binding domain"/>
    <property type="match status" value="1"/>
</dbReference>
<dbReference type="PROSITE" id="PS50110">
    <property type="entry name" value="RESPONSE_REGULATORY"/>
    <property type="match status" value="1"/>
</dbReference>
<dbReference type="PANTHER" id="PTHR43214">
    <property type="entry name" value="TWO-COMPONENT RESPONSE REGULATOR"/>
    <property type="match status" value="1"/>
</dbReference>
<dbReference type="RefSeq" id="WP_249278059.1">
    <property type="nucleotide sequence ID" value="NZ_OBMM01000002.1"/>
</dbReference>
<dbReference type="InterPro" id="IPR011006">
    <property type="entry name" value="CheY-like_superfamily"/>
</dbReference>
<dbReference type="InterPro" id="IPR000792">
    <property type="entry name" value="Tscrpt_reg_LuxR_C"/>
</dbReference>
<feature type="domain" description="Response regulatory" evidence="3">
    <location>
        <begin position="10"/>
        <end position="128"/>
    </location>
</feature>
<dbReference type="Pfam" id="PF00072">
    <property type="entry name" value="Response_reg"/>
    <property type="match status" value="1"/>
</dbReference>
<dbReference type="AlphaFoldDB" id="A0A285T5G7"/>
<dbReference type="GO" id="GO:0006355">
    <property type="term" value="P:regulation of DNA-templated transcription"/>
    <property type="evidence" value="ECO:0007669"/>
    <property type="project" value="InterPro"/>
</dbReference>
<dbReference type="GO" id="GO:0000160">
    <property type="term" value="P:phosphorelay signal transduction system"/>
    <property type="evidence" value="ECO:0007669"/>
    <property type="project" value="InterPro"/>
</dbReference>